<evidence type="ECO:0000313" key="3">
    <source>
        <dbReference type="Proteomes" id="UP000605259"/>
    </source>
</evidence>
<feature type="transmembrane region" description="Helical" evidence="1">
    <location>
        <begin position="439"/>
        <end position="458"/>
    </location>
</feature>
<protein>
    <submittedName>
        <fullName evidence="2">Aminobenzoyl-glutamate transporter</fullName>
    </submittedName>
</protein>
<keyword evidence="1" id="KW-0812">Transmembrane</keyword>
<feature type="transmembrane region" description="Helical" evidence="1">
    <location>
        <begin position="303"/>
        <end position="322"/>
    </location>
</feature>
<gene>
    <name evidence="2" type="ORF">GCM10007140_29830</name>
</gene>
<feature type="transmembrane region" description="Helical" evidence="1">
    <location>
        <begin position="263"/>
        <end position="283"/>
    </location>
</feature>
<dbReference type="GO" id="GO:1902604">
    <property type="term" value="P:p-aminobenzoyl-glutamate transmembrane transport"/>
    <property type="evidence" value="ECO:0007669"/>
    <property type="project" value="InterPro"/>
</dbReference>
<name>A0A917ER41_9BACI</name>
<dbReference type="Proteomes" id="UP000605259">
    <property type="component" value="Unassembled WGS sequence"/>
</dbReference>
<reference evidence="2" key="1">
    <citation type="journal article" date="2014" name="Int. J. Syst. Evol. Microbiol.">
        <title>Complete genome sequence of Corynebacterium casei LMG S-19264T (=DSM 44701T), isolated from a smear-ripened cheese.</title>
        <authorList>
            <consortium name="US DOE Joint Genome Institute (JGI-PGF)"/>
            <person name="Walter F."/>
            <person name="Albersmeier A."/>
            <person name="Kalinowski J."/>
            <person name="Ruckert C."/>
        </authorList>
    </citation>
    <scope>NUCLEOTIDE SEQUENCE</scope>
    <source>
        <strain evidence="2">CGMCC 1.12698</strain>
    </source>
</reference>
<feature type="transmembrane region" description="Helical" evidence="1">
    <location>
        <begin position="215"/>
        <end position="233"/>
    </location>
</feature>
<feature type="transmembrane region" description="Helical" evidence="1">
    <location>
        <begin position="84"/>
        <end position="103"/>
    </location>
</feature>
<feature type="transmembrane region" description="Helical" evidence="1">
    <location>
        <begin position="28"/>
        <end position="50"/>
    </location>
</feature>
<dbReference type="PANTHER" id="PTHR30282:SF0">
    <property type="entry name" value="P-AMINOBENZOYL-GLUTAMATE TRANSPORT PROTEIN"/>
    <property type="match status" value="1"/>
</dbReference>
<feature type="transmembrane region" description="Helical" evidence="1">
    <location>
        <begin position="142"/>
        <end position="159"/>
    </location>
</feature>
<feature type="transmembrane region" description="Helical" evidence="1">
    <location>
        <begin position="382"/>
        <end position="402"/>
    </location>
</feature>
<accession>A0A917ER41</accession>
<dbReference type="GO" id="GO:0015558">
    <property type="term" value="F:secondary active p-aminobenzoyl-glutamate transmembrane transporter activity"/>
    <property type="evidence" value="ECO:0007669"/>
    <property type="project" value="InterPro"/>
</dbReference>
<dbReference type="Pfam" id="PF03806">
    <property type="entry name" value="ABG_transport"/>
    <property type="match status" value="1"/>
</dbReference>
<dbReference type="RefSeq" id="WP_188389303.1">
    <property type="nucleotide sequence ID" value="NZ_BMFK01000003.1"/>
</dbReference>
<sequence>MVEAKKKGLVLRMLDGIERVGNRLPHPVTLFFILCLIVMGASAIFASLGVQIEDPKKPGEMLAINSLLSMEGIAYIFKNMITNFINFPPLGTVLVTMIGIGLAERTGLIGACLRGLVTSVPRSLMTAALVFGGVMSSMASDAGYVILTPLGAVLFAGLGRHPLAGLAAAFAGVSGGFSANLLLTATDPLLGDLTIKAAATLDPAYAEGMTLAMNWYFMIASVFLLTIIGTFVTEKIVEPRLGEYKGEVTEEVNYLSKEEKRGLWGALISLIVTIGLLSLLVVPSWGPLREGHADILTSPFMSSLVPVLLIFFFVPGFVYGVMTKEIKNDRDVTKQLNETMASMGSFLVLAFFAGQFIAYFNYTNMGIVLAVRGAELIEGAGLSGIPLILMFIFVSGFINLFIGSASAKWAIMAPVFVPIMMQLGYSPELTQLVYRIADSTTNVISPLMAYFAIIIAFAQKYDKNMGIGTLIATMLPYSIAFTIGWVIMLFVWMLTGIDIGPNAPIYYNN</sequence>
<feature type="transmembrane region" description="Helical" evidence="1">
    <location>
        <begin position="166"/>
        <end position="183"/>
    </location>
</feature>
<dbReference type="AlphaFoldDB" id="A0A917ER41"/>
<feature type="transmembrane region" description="Helical" evidence="1">
    <location>
        <begin position="115"/>
        <end position="136"/>
    </location>
</feature>
<dbReference type="EMBL" id="BMFK01000003">
    <property type="protein sequence ID" value="GGE78220.1"/>
    <property type="molecule type" value="Genomic_DNA"/>
</dbReference>
<dbReference type="PANTHER" id="PTHR30282">
    <property type="entry name" value="P-AMINOBENZOYL GLUTAMATE TRANSPORTER"/>
    <property type="match status" value="1"/>
</dbReference>
<dbReference type="InterPro" id="IPR004697">
    <property type="entry name" value="AbgT"/>
</dbReference>
<reference evidence="2" key="2">
    <citation type="submission" date="2020-09" db="EMBL/GenBank/DDBJ databases">
        <authorList>
            <person name="Sun Q."/>
            <person name="Zhou Y."/>
        </authorList>
    </citation>
    <scope>NUCLEOTIDE SEQUENCE</scope>
    <source>
        <strain evidence="2">CGMCC 1.12698</strain>
    </source>
</reference>
<evidence type="ECO:0000313" key="2">
    <source>
        <dbReference type="EMBL" id="GGE78220.1"/>
    </source>
</evidence>
<feature type="transmembrane region" description="Helical" evidence="1">
    <location>
        <begin position="409"/>
        <end position="427"/>
    </location>
</feature>
<keyword evidence="1" id="KW-1133">Transmembrane helix</keyword>
<keyword evidence="3" id="KW-1185">Reference proteome</keyword>
<feature type="transmembrane region" description="Helical" evidence="1">
    <location>
        <begin position="343"/>
        <end position="362"/>
    </location>
</feature>
<comment type="caution">
    <text evidence="2">The sequence shown here is derived from an EMBL/GenBank/DDBJ whole genome shotgun (WGS) entry which is preliminary data.</text>
</comment>
<keyword evidence="1" id="KW-0472">Membrane</keyword>
<feature type="transmembrane region" description="Helical" evidence="1">
    <location>
        <begin position="470"/>
        <end position="494"/>
    </location>
</feature>
<proteinExistence type="predicted"/>
<evidence type="ECO:0000256" key="1">
    <source>
        <dbReference type="SAM" id="Phobius"/>
    </source>
</evidence>
<organism evidence="2 3">
    <name type="scientific">Priestia taiwanensis</name>
    <dbReference type="NCBI Taxonomy" id="1347902"/>
    <lineage>
        <taxon>Bacteria</taxon>
        <taxon>Bacillati</taxon>
        <taxon>Bacillota</taxon>
        <taxon>Bacilli</taxon>
        <taxon>Bacillales</taxon>
        <taxon>Bacillaceae</taxon>
        <taxon>Priestia</taxon>
    </lineage>
</organism>